<dbReference type="InterPro" id="IPR031475">
    <property type="entry name" value="NBD_C"/>
</dbReference>
<keyword evidence="10" id="KW-1185">Reference proteome</keyword>
<evidence type="ECO:0000256" key="2">
    <source>
        <dbReference type="ARBA" id="ARBA00022679"/>
    </source>
</evidence>
<gene>
    <name evidence="9" type="ORF">GCM10022261_14300</name>
</gene>
<evidence type="ECO:0000256" key="1">
    <source>
        <dbReference type="ARBA" id="ARBA00005715"/>
    </source>
</evidence>
<accession>A0ABP8EIV2</accession>
<evidence type="ECO:0000313" key="9">
    <source>
        <dbReference type="EMBL" id="GAA4283899.1"/>
    </source>
</evidence>
<sequence length="432" mass="43905">MSDVLIIADDLTGANGCAAGFTRAGLRSVTVRSSASAEVIEECSRTYDTLVVTTDSRHFAPADAARAVAEVLKAGWPARLVCSRADSTLRGNFGVEAEAIITGVRARGTRAVGLCMPAYPGADRQTVDGLQLLGGTRMEHTELAHEVRSPVTTSSIAEVLSVNTGLQSVHLGLGLVTGPFAALVERIRELLTGDPDVIIADALTDAHLDRVAAAAVEAADDVMWVGIDPGPGSLAIARAMGLKGRTGAAPLLAVAGSATELTQQQLQRLIADRSVALVSPSFRSGSPIPDVDATAAEVAAALRRAGTGDIVLLASVVHPSDVLSLDSEEADELPAALGLITAAVLDTMEVGGLYTTGGDITANVLDAIGGAGIEVEEEVVPLAAAGSVVGGRFAGLPIVTKGGLVGDPSTGVACLDHLARLAAIRSRLLAAT</sequence>
<protein>
    <submittedName>
        <fullName evidence="9">Four-carbon acid sugar kinase family protein</fullName>
    </submittedName>
</protein>
<evidence type="ECO:0000256" key="3">
    <source>
        <dbReference type="ARBA" id="ARBA00022741"/>
    </source>
</evidence>
<dbReference type="Gene3D" id="3.40.980.20">
    <property type="entry name" value="Four-carbon acid sugar kinase, nucleotide binding domain"/>
    <property type="match status" value="1"/>
</dbReference>
<evidence type="ECO:0000256" key="5">
    <source>
        <dbReference type="ARBA" id="ARBA00022840"/>
    </source>
</evidence>
<feature type="domain" description="Four-carbon acid sugar kinase N-terminal" evidence="7">
    <location>
        <begin position="5"/>
        <end position="226"/>
    </location>
</feature>
<evidence type="ECO:0000256" key="6">
    <source>
        <dbReference type="ARBA" id="ARBA00023277"/>
    </source>
</evidence>
<evidence type="ECO:0000259" key="8">
    <source>
        <dbReference type="Pfam" id="PF17042"/>
    </source>
</evidence>
<name>A0ABP8EIV2_9MICO</name>
<feature type="domain" description="Four-carbon acid sugar kinase nucleotide binding" evidence="8">
    <location>
        <begin position="252"/>
        <end position="409"/>
    </location>
</feature>
<evidence type="ECO:0000256" key="4">
    <source>
        <dbReference type="ARBA" id="ARBA00022777"/>
    </source>
</evidence>
<comment type="caution">
    <text evidence="9">The sequence shown here is derived from an EMBL/GenBank/DDBJ whole genome shotgun (WGS) entry which is preliminary data.</text>
</comment>
<keyword evidence="5" id="KW-0067">ATP-binding</keyword>
<dbReference type="Pfam" id="PF07005">
    <property type="entry name" value="SBD_N"/>
    <property type="match status" value="1"/>
</dbReference>
<dbReference type="EMBL" id="BAABAZ010000005">
    <property type="protein sequence ID" value="GAA4283899.1"/>
    <property type="molecule type" value="Genomic_DNA"/>
</dbReference>
<evidence type="ECO:0000313" key="10">
    <source>
        <dbReference type="Proteomes" id="UP001501586"/>
    </source>
</evidence>
<dbReference type="InterPro" id="IPR037051">
    <property type="entry name" value="4-carb_acid_sugar_kinase_N_sf"/>
</dbReference>
<keyword evidence="3" id="KW-0547">Nucleotide-binding</keyword>
<keyword evidence="2" id="KW-0808">Transferase</keyword>
<dbReference type="Pfam" id="PF17042">
    <property type="entry name" value="NBD_C"/>
    <property type="match status" value="1"/>
</dbReference>
<organism evidence="9 10">
    <name type="scientific">Brevibacterium daeguense</name>
    <dbReference type="NCBI Taxonomy" id="909936"/>
    <lineage>
        <taxon>Bacteria</taxon>
        <taxon>Bacillati</taxon>
        <taxon>Actinomycetota</taxon>
        <taxon>Actinomycetes</taxon>
        <taxon>Micrococcales</taxon>
        <taxon>Brevibacteriaceae</taxon>
        <taxon>Brevibacterium</taxon>
    </lineage>
</organism>
<keyword evidence="4 9" id="KW-0418">Kinase</keyword>
<dbReference type="SUPFAM" id="SSF142764">
    <property type="entry name" value="YgbK-like"/>
    <property type="match status" value="1"/>
</dbReference>
<proteinExistence type="inferred from homology"/>
<comment type="similarity">
    <text evidence="1">Belongs to the four-carbon acid sugar kinase family.</text>
</comment>
<dbReference type="GO" id="GO:0016301">
    <property type="term" value="F:kinase activity"/>
    <property type="evidence" value="ECO:0007669"/>
    <property type="project" value="UniProtKB-KW"/>
</dbReference>
<dbReference type="RefSeq" id="WP_236863976.1">
    <property type="nucleotide sequence ID" value="NZ_BAABAZ010000005.1"/>
</dbReference>
<dbReference type="InterPro" id="IPR010737">
    <property type="entry name" value="4-carb_acid_sugar_kinase_N"/>
</dbReference>
<dbReference type="Proteomes" id="UP001501586">
    <property type="component" value="Unassembled WGS sequence"/>
</dbReference>
<dbReference type="InterPro" id="IPR042213">
    <property type="entry name" value="NBD_C_sf"/>
</dbReference>
<dbReference type="Gene3D" id="3.40.50.10840">
    <property type="entry name" value="Putative sugar-binding, N-terminal domain"/>
    <property type="match status" value="1"/>
</dbReference>
<keyword evidence="6" id="KW-0119">Carbohydrate metabolism</keyword>
<evidence type="ECO:0000259" key="7">
    <source>
        <dbReference type="Pfam" id="PF07005"/>
    </source>
</evidence>
<reference evidence="10" key="1">
    <citation type="journal article" date="2019" name="Int. J. Syst. Evol. Microbiol.">
        <title>The Global Catalogue of Microorganisms (GCM) 10K type strain sequencing project: providing services to taxonomists for standard genome sequencing and annotation.</title>
        <authorList>
            <consortium name="The Broad Institute Genomics Platform"/>
            <consortium name="The Broad Institute Genome Sequencing Center for Infectious Disease"/>
            <person name="Wu L."/>
            <person name="Ma J."/>
        </authorList>
    </citation>
    <scope>NUCLEOTIDE SEQUENCE [LARGE SCALE GENOMIC DNA]</scope>
    <source>
        <strain evidence="10">JCM 17458</strain>
    </source>
</reference>